<dbReference type="SUPFAM" id="SSF52096">
    <property type="entry name" value="ClpP/crotonase"/>
    <property type="match status" value="1"/>
</dbReference>
<dbReference type="NCBIfam" id="NF006008">
    <property type="entry name" value="PRK08139.1"/>
    <property type="match status" value="1"/>
</dbReference>
<dbReference type="PANTHER" id="PTHR43602:SF1">
    <property type="entry name" value="ENOYL-COA HYDRATASE DOMAIN-CONTAINING PROTEIN 3, MITOCHONDRIAL"/>
    <property type="match status" value="1"/>
</dbReference>
<dbReference type="Pfam" id="PF00378">
    <property type="entry name" value="ECH_1"/>
    <property type="match status" value="1"/>
</dbReference>
<keyword evidence="3" id="KW-0809">Transit peptide</keyword>
<evidence type="ECO:0000256" key="2">
    <source>
        <dbReference type="ARBA" id="ARBA00022832"/>
    </source>
</evidence>
<dbReference type="Gene3D" id="1.10.12.10">
    <property type="entry name" value="Lyase 2-enoyl-coa Hydratase, Chain A, domain 2"/>
    <property type="match status" value="1"/>
</dbReference>
<dbReference type="GO" id="GO:0006631">
    <property type="term" value="P:fatty acid metabolic process"/>
    <property type="evidence" value="ECO:0007669"/>
    <property type="project" value="UniProtKB-KW"/>
</dbReference>
<protein>
    <recommendedName>
        <fullName evidence="6">Enoyl-CoA hydratase domain-containing protein 3, mitochondrial</fullName>
    </recommendedName>
</protein>
<dbReference type="Gene3D" id="3.90.226.10">
    <property type="entry name" value="2-enoyl-CoA Hydratase, Chain A, domain 1"/>
    <property type="match status" value="1"/>
</dbReference>
<dbReference type="InterPro" id="IPR052377">
    <property type="entry name" value="Mitochondrial_ECH-domain"/>
</dbReference>
<dbReference type="EMBL" id="CP155447">
    <property type="protein sequence ID" value="XBH02257.1"/>
    <property type="molecule type" value="Genomic_DNA"/>
</dbReference>
<organism evidence="7">
    <name type="scientific">Singulisphaera sp. Ch08</name>
    <dbReference type="NCBI Taxonomy" id="3120278"/>
    <lineage>
        <taxon>Bacteria</taxon>
        <taxon>Pseudomonadati</taxon>
        <taxon>Planctomycetota</taxon>
        <taxon>Planctomycetia</taxon>
        <taxon>Isosphaerales</taxon>
        <taxon>Isosphaeraceae</taxon>
        <taxon>Singulisphaera</taxon>
    </lineage>
</organism>
<gene>
    <name evidence="7" type="ORF">V5E97_28560</name>
</gene>
<name>A0AAU7C9W5_9BACT</name>
<accession>A0AAU7C9W5</accession>
<reference evidence="7" key="1">
    <citation type="submission" date="2024-05" db="EMBL/GenBank/DDBJ databases">
        <title>Planctomycetes of the genus Singulisphaera possess chitinolytic capabilities.</title>
        <authorList>
            <person name="Ivanova A."/>
        </authorList>
    </citation>
    <scope>NUCLEOTIDE SEQUENCE</scope>
    <source>
        <strain evidence="7">Ch08T</strain>
    </source>
</reference>
<dbReference type="InterPro" id="IPR029045">
    <property type="entry name" value="ClpP/crotonase-like_dom_sf"/>
</dbReference>
<comment type="function">
    <text evidence="5">May play a role in fatty acid biosynthesis and insulin sensitivity.</text>
</comment>
<dbReference type="CDD" id="cd06558">
    <property type="entry name" value="crotonase-like"/>
    <property type="match status" value="1"/>
</dbReference>
<dbReference type="InterPro" id="IPR001753">
    <property type="entry name" value="Enoyl-CoA_hydra/iso"/>
</dbReference>
<dbReference type="RefSeq" id="WP_406694999.1">
    <property type="nucleotide sequence ID" value="NZ_CP155447.1"/>
</dbReference>
<dbReference type="InterPro" id="IPR014748">
    <property type="entry name" value="Enoyl-CoA_hydra_C"/>
</dbReference>
<comment type="similarity">
    <text evidence="1">Belongs to the enoyl-CoA hydratase/isomerase family.</text>
</comment>
<dbReference type="AlphaFoldDB" id="A0AAU7C9W5"/>
<proteinExistence type="inferred from homology"/>
<evidence type="ECO:0000256" key="1">
    <source>
        <dbReference type="ARBA" id="ARBA00005254"/>
    </source>
</evidence>
<evidence type="ECO:0000256" key="4">
    <source>
        <dbReference type="ARBA" id="ARBA00023098"/>
    </source>
</evidence>
<evidence type="ECO:0000256" key="3">
    <source>
        <dbReference type="ARBA" id="ARBA00022946"/>
    </source>
</evidence>
<keyword evidence="4" id="KW-0443">Lipid metabolism</keyword>
<dbReference type="PANTHER" id="PTHR43602">
    <property type="match status" value="1"/>
</dbReference>
<evidence type="ECO:0000256" key="5">
    <source>
        <dbReference type="ARBA" id="ARBA00037410"/>
    </source>
</evidence>
<keyword evidence="2" id="KW-0276">Fatty acid metabolism</keyword>
<dbReference type="GO" id="GO:0016836">
    <property type="term" value="F:hydro-lyase activity"/>
    <property type="evidence" value="ECO:0007669"/>
    <property type="project" value="TreeGrafter"/>
</dbReference>
<keyword evidence="7" id="KW-0456">Lyase</keyword>
<evidence type="ECO:0000313" key="7">
    <source>
        <dbReference type="EMBL" id="XBH02257.1"/>
    </source>
</evidence>
<sequence length="264" mass="28327">MDAATERQPDELEVRTEEGVVSLILNRPETRNALSRTLLGRLEETLAAIEADPTARVVVLGARGPVFCAGHDLGEMKGRSEEAYHDLFAACSQVMLRLRRLPQPVIARVQGMATAAGCQLVAACDLAVASTEARFATPGVKIGLFCTTPMVPLVRAIPDKAAMEMLLTGAAISAERALALGLVNRVVPAGELDAAIRELTGAILAMSPLAIRLGKRAFYELRDLDEPAAYARAVEVMTDNALRHDAQEGITAFLQKRKAVWTGE</sequence>
<evidence type="ECO:0000256" key="6">
    <source>
        <dbReference type="ARBA" id="ARBA00040545"/>
    </source>
</evidence>